<dbReference type="GO" id="GO:0016491">
    <property type="term" value="F:oxidoreductase activity"/>
    <property type="evidence" value="ECO:0007669"/>
    <property type="project" value="UniProtKB-KW"/>
</dbReference>
<comment type="catalytic activity">
    <reaction evidence="2">
        <text>a quinone + NADH + 5 H(+)(in) = a quinol + NAD(+) + 4 H(+)(out)</text>
        <dbReference type="Rhea" id="RHEA:57888"/>
        <dbReference type="ChEBI" id="CHEBI:15378"/>
        <dbReference type="ChEBI" id="CHEBI:24646"/>
        <dbReference type="ChEBI" id="CHEBI:57540"/>
        <dbReference type="ChEBI" id="CHEBI:57945"/>
        <dbReference type="ChEBI" id="CHEBI:132124"/>
    </reaction>
</comment>
<dbReference type="EC" id="7.1.1.-" evidence="2"/>
<dbReference type="InterPro" id="IPR042106">
    <property type="entry name" value="Nuo/plastoQ_OxRdtase_6_NuoJ"/>
</dbReference>
<dbReference type="RefSeq" id="WP_190917873.1">
    <property type="nucleotide sequence ID" value="NZ_JACXIZ010000019.1"/>
</dbReference>
<dbReference type="PANTHER" id="PTHR33269:SF17">
    <property type="entry name" value="NADH-UBIQUINONE OXIDOREDUCTASE CHAIN 6"/>
    <property type="match status" value="1"/>
</dbReference>
<dbReference type="GO" id="GO:0008137">
    <property type="term" value="F:NADH dehydrogenase (ubiquinone) activity"/>
    <property type="evidence" value="ECO:0007669"/>
    <property type="project" value="UniProtKB-UniRule"/>
</dbReference>
<comment type="subcellular location">
    <subcellularLocation>
        <location evidence="2">Cell membrane</location>
        <topology evidence="2">Multi-pass membrane protein</topology>
    </subcellularLocation>
</comment>
<sequence length="169" mass="17837">MWGTWSGESAAFFAFAALMLGGAGVMLSLKRIVHMVLAMAAVFLGLAGMFVLLEAEFVALVQVLIYAGAVSILMVFGIMMTGRKALEQAPPRRLHEAASGGVALLLFAVLFYAIRSTELPEPGGRPAAADNTLAIGQQLYTAHVIAFELISVLLTVAFIGAIVIARKEA</sequence>
<protein>
    <recommendedName>
        <fullName evidence="2">NADH-quinone oxidoreductase subunit J</fullName>
        <ecNumber evidence="2">7.1.1.-</ecNumber>
    </recommendedName>
</protein>
<keyword evidence="2" id="KW-0812">Transmembrane</keyword>
<feature type="transmembrane region" description="Helical" evidence="2">
    <location>
        <begin position="12"/>
        <end position="29"/>
    </location>
</feature>
<accession>A0A927BSB7</accession>
<dbReference type="EMBL" id="JACXIZ010000019">
    <property type="protein sequence ID" value="MBD2845877.1"/>
    <property type="molecule type" value="Genomic_DNA"/>
</dbReference>
<comment type="similarity">
    <text evidence="1 2">Belongs to the complex I subunit 6 family.</text>
</comment>
<feature type="transmembrane region" description="Helical" evidence="2">
    <location>
        <begin position="36"/>
        <end position="53"/>
    </location>
</feature>
<evidence type="ECO:0000256" key="2">
    <source>
        <dbReference type="RuleBase" id="RU004429"/>
    </source>
</evidence>
<dbReference type="PANTHER" id="PTHR33269">
    <property type="entry name" value="NADH-UBIQUINONE OXIDOREDUCTASE CHAIN 6"/>
    <property type="match status" value="1"/>
</dbReference>
<keyword evidence="2" id="KW-1133">Transmembrane helix</keyword>
<name>A0A927BSB7_9BACL</name>
<dbReference type="GO" id="GO:0048038">
    <property type="term" value="F:quinone binding"/>
    <property type="evidence" value="ECO:0007669"/>
    <property type="project" value="UniProtKB-UniRule"/>
</dbReference>
<dbReference type="InterPro" id="IPR001457">
    <property type="entry name" value="NADH_UbQ/plastoQ_OxRdtase_su6"/>
</dbReference>
<feature type="transmembrane region" description="Helical" evidence="2">
    <location>
        <begin position="59"/>
        <end position="82"/>
    </location>
</feature>
<keyword evidence="2" id="KW-0874">Quinone</keyword>
<dbReference type="Gene3D" id="1.20.120.1200">
    <property type="entry name" value="NADH-ubiquinone/plastoquinone oxidoreductase chain 6, subunit NuoJ"/>
    <property type="match status" value="1"/>
</dbReference>
<proteinExistence type="inferred from homology"/>
<dbReference type="NCBIfam" id="NF005168">
    <property type="entry name" value="PRK06638.2-3"/>
    <property type="match status" value="1"/>
</dbReference>
<dbReference type="AlphaFoldDB" id="A0A927BSB7"/>
<comment type="caution">
    <text evidence="3">The sequence shown here is derived from an EMBL/GenBank/DDBJ whole genome shotgun (WGS) entry which is preliminary data.</text>
</comment>
<feature type="transmembrane region" description="Helical" evidence="2">
    <location>
        <begin position="94"/>
        <end position="114"/>
    </location>
</feature>
<gene>
    <name evidence="3" type="ORF">IDH44_11800</name>
</gene>
<feature type="transmembrane region" description="Helical" evidence="2">
    <location>
        <begin position="140"/>
        <end position="165"/>
    </location>
</feature>
<evidence type="ECO:0000313" key="3">
    <source>
        <dbReference type="EMBL" id="MBD2845877.1"/>
    </source>
</evidence>
<organism evidence="3 4">
    <name type="scientific">Paenibacillus sabuli</name>
    <dbReference type="NCBI Taxonomy" id="2772509"/>
    <lineage>
        <taxon>Bacteria</taxon>
        <taxon>Bacillati</taxon>
        <taxon>Bacillota</taxon>
        <taxon>Bacilli</taxon>
        <taxon>Bacillales</taxon>
        <taxon>Paenibacillaceae</taxon>
        <taxon>Paenibacillus</taxon>
    </lineage>
</organism>
<evidence type="ECO:0000313" key="4">
    <source>
        <dbReference type="Proteomes" id="UP000621560"/>
    </source>
</evidence>
<keyword evidence="3" id="KW-0560">Oxidoreductase</keyword>
<dbReference type="Pfam" id="PF00499">
    <property type="entry name" value="Oxidored_q3"/>
    <property type="match status" value="1"/>
</dbReference>
<reference evidence="3" key="1">
    <citation type="submission" date="2020-09" db="EMBL/GenBank/DDBJ databases">
        <title>A novel bacterium of genus Paenibacillus, isolated from South China Sea.</title>
        <authorList>
            <person name="Huang H."/>
            <person name="Mo K."/>
            <person name="Hu Y."/>
        </authorList>
    </citation>
    <scope>NUCLEOTIDE SEQUENCE</scope>
    <source>
        <strain evidence="3">IB182496</strain>
    </source>
</reference>
<dbReference type="GO" id="GO:0005886">
    <property type="term" value="C:plasma membrane"/>
    <property type="evidence" value="ECO:0007669"/>
    <property type="project" value="UniProtKB-SubCell"/>
</dbReference>
<keyword evidence="2" id="KW-0472">Membrane</keyword>
<keyword evidence="4" id="KW-1185">Reference proteome</keyword>
<dbReference type="Proteomes" id="UP000621560">
    <property type="component" value="Unassembled WGS sequence"/>
</dbReference>
<comment type="function">
    <text evidence="2">NDH-1 shuttles electrons from NADH, via FMN and iron-sulfur (Fe-S) centers, to quinones in the respiratory chain. Couples the redox reaction to proton translocation (for every two electrons transferred, four hydrogen ions are translocated across the cytoplasmic membrane), and thus conserves the redox energy in a proton gradient.</text>
</comment>
<keyword evidence="2" id="KW-1003">Cell membrane</keyword>
<keyword evidence="2" id="KW-0520">NAD</keyword>
<evidence type="ECO:0000256" key="1">
    <source>
        <dbReference type="ARBA" id="ARBA00005698"/>
    </source>
</evidence>